<sequence>MSLALQRSDATGETYALSSNPDYSVRFKRSDAPKSLDGNIVKNHATEIIVNDLNMVTIGDDSVPEALSVRLRVSGSKYSAVRLRELLVALSADLATWSDDGVFVGFRPSTVTETVTLP</sequence>
<name>A0A1L3KI10_9VIRU</name>
<evidence type="ECO:0000313" key="1">
    <source>
        <dbReference type="EMBL" id="APG76994.1"/>
    </source>
</evidence>
<organism evidence="1">
    <name type="scientific">Beihai levi-like virus 20</name>
    <dbReference type="NCBI Taxonomy" id="1922406"/>
    <lineage>
        <taxon>Viruses</taxon>
        <taxon>Riboviria</taxon>
    </lineage>
</organism>
<protein>
    <submittedName>
        <fullName evidence="1">Uncharacterized protein</fullName>
    </submittedName>
</protein>
<accession>A0A1L3KI10</accession>
<reference evidence="1" key="1">
    <citation type="journal article" date="2016" name="Nature">
        <title>Redefining the invertebrate RNA virosphere.</title>
        <authorList>
            <person name="Shi M."/>
            <person name="Lin X.D."/>
            <person name="Tian J.H."/>
            <person name="Chen L.J."/>
            <person name="Chen X."/>
            <person name="Li C.X."/>
            <person name="Qin X.C."/>
            <person name="Li J."/>
            <person name="Cao J.P."/>
            <person name="Eden J.S."/>
            <person name="Buchmann J."/>
            <person name="Wang W."/>
            <person name="Xu J."/>
            <person name="Holmes E.C."/>
            <person name="Zhang Y.Z."/>
        </authorList>
    </citation>
    <scope>NUCLEOTIDE SEQUENCE</scope>
    <source>
        <strain evidence="1">BHJJX20688</strain>
    </source>
</reference>
<dbReference type="EMBL" id="KX883469">
    <property type="protein sequence ID" value="APG76994.1"/>
    <property type="molecule type" value="Genomic_RNA"/>
</dbReference>
<proteinExistence type="predicted"/>